<feature type="compositionally biased region" description="Low complexity" evidence="2">
    <location>
        <begin position="104"/>
        <end position="122"/>
    </location>
</feature>
<feature type="compositionally biased region" description="Basic and acidic residues" evidence="2">
    <location>
        <begin position="556"/>
        <end position="571"/>
    </location>
</feature>
<feature type="compositionally biased region" description="Low complexity" evidence="2">
    <location>
        <begin position="597"/>
        <end position="615"/>
    </location>
</feature>
<evidence type="ECO:0000313" key="3">
    <source>
        <dbReference type="EMBL" id="KAK0632788.1"/>
    </source>
</evidence>
<evidence type="ECO:0000256" key="2">
    <source>
        <dbReference type="SAM" id="MobiDB-lite"/>
    </source>
</evidence>
<feature type="compositionally biased region" description="Low complexity" evidence="2">
    <location>
        <begin position="419"/>
        <end position="453"/>
    </location>
</feature>
<feature type="compositionally biased region" description="Low complexity" evidence="2">
    <location>
        <begin position="322"/>
        <end position="332"/>
    </location>
</feature>
<feature type="region of interest" description="Disordered" evidence="2">
    <location>
        <begin position="44"/>
        <end position="162"/>
    </location>
</feature>
<accession>A0AA39XF36</accession>
<dbReference type="EMBL" id="JAULSU010000001">
    <property type="protein sequence ID" value="KAK0632788.1"/>
    <property type="molecule type" value="Genomic_DNA"/>
</dbReference>
<gene>
    <name evidence="3" type="ORF">B0T14DRAFT_505102</name>
</gene>
<name>A0AA39XF36_9PEZI</name>
<feature type="compositionally biased region" description="Polar residues" evidence="2">
    <location>
        <begin position="80"/>
        <end position="103"/>
    </location>
</feature>
<feature type="region of interest" description="Disordered" evidence="2">
    <location>
        <begin position="410"/>
        <end position="637"/>
    </location>
</feature>
<evidence type="ECO:0000256" key="1">
    <source>
        <dbReference type="ARBA" id="ARBA00009207"/>
    </source>
</evidence>
<feature type="region of interest" description="Disordered" evidence="2">
    <location>
        <begin position="284"/>
        <end position="374"/>
    </location>
</feature>
<sequence length="637" mass="65260">MAEMEIETDDDILKKVAVDGSMDYASWPSLLRTIVSRIENISHNDFTIPHIPPPRPPARPASPRFLTQLPSSDLAEGADSSDTANSSQENNKENASPTPSVAFSHTATNAASSSSSTIIHSSSPPPTSSNAVLHSNPDPPQPQQQQQQPPPQPELPPGTLPTPVAALLSEVTSTLTLNFTTYPPHTIQRLAELVLRPRQHYRSVVSYLHALDRVVHVTSGANIYPLPPAIPDMGAMTVLANGIAGAGLGTPNTVSTTASNSIGSDEALGGALLTPIPWLARRANGGAGGARGGAGSSDDGSSDAGTASPLSSGSSSGGGSVGSSTQQQQRQSATPTLASQASNALGPGSGRKPEPQLRTESTETIEGPNGMGSIETVSISVNGIPSMGAASGSALAQRGVTQGELLRQEQRAGVVPVSQLARHAQTATQQQQQQLAHQQASAANGGSSPGAASPDEDASMAEDGANGGPADEEDEVPHARGPEEIGAADTGPQRATSGPFIVSGDGTLGIDVEAAVGRRLNSPEAPARSPGTPETMVPRSPKREATEELDAVASKKVKEEDTQTPEPKLEPNTDAEGDVEIPDSTSPLSSPKAVKAETSSSEDTMTEPMTETGTGSREEDGDSAKEADGTAETSSSK</sequence>
<feature type="compositionally biased region" description="Gly residues" evidence="2">
    <location>
        <begin position="285"/>
        <end position="295"/>
    </location>
</feature>
<proteinExistence type="inferred from homology"/>
<dbReference type="GO" id="GO:0005634">
    <property type="term" value="C:nucleus"/>
    <property type="evidence" value="ECO:0007669"/>
    <property type="project" value="TreeGrafter"/>
</dbReference>
<feature type="compositionally biased region" description="Basic and acidic residues" evidence="2">
    <location>
        <begin position="616"/>
        <end position="628"/>
    </location>
</feature>
<feature type="compositionally biased region" description="Polar residues" evidence="2">
    <location>
        <begin position="333"/>
        <end position="343"/>
    </location>
</feature>
<dbReference type="GO" id="GO:0030289">
    <property type="term" value="C:protein phosphatase 4 complex"/>
    <property type="evidence" value="ECO:0007669"/>
    <property type="project" value="InterPro"/>
</dbReference>
<dbReference type="GO" id="GO:0019888">
    <property type="term" value="F:protein phosphatase regulator activity"/>
    <property type="evidence" value="ECO:0007669"/>
    <property type="project" value="InterPro"/>
</dbReference>
<feature type="compositionally biased region" description="Basic and acidic residues" evidence="2">
    <location>
        <begin position="351"/>
        <end position="361"/>
    </location>
</feature>
<evidence type="ECO:0000313" key="4">
    <source>
        <dbReference type="Proteomes" id="UP001175000"/>
    </source>
</evidence>
<dbReference type="PANTHER" id="PTHR16487">
    <property type="entry name" value="PPP4R2-RELATED PROTEIN"/>
    <property type="match status" value="1"/>
</dbReference>
<dbReference type="InterPro" id="IPR015267">
    <property type="entry name" value="PPP4R2"/>
</dbReference>
<feature type="compositionally biased region" description="Pro residues" evidence="2">
    <location>
        <begin position="137"/>
        <end position="160"/>
    </location>
</feature>
<dbReference type="GO" id="GO:0005737">
    <property type="term" value="C:cytoplasm"/>
    <property type="evidence" value="ECO:0007669"/>
    <property type="project" value="TreeGrafter"/>
</dbReference>
<dbReference type="Proteomes" id="UP001175000">
    <property type="component" value="Unassembled WGS sequence"/>
</dbReference>
<reference evidence="3" key="1">
    <citation type="submission" date="2023-06" db="EMBL/GenBank/DDBJ databases">
        <title>Genome-scale phylogeny and comparative genomics of the fungal order Sordariales.</title>
        <authorList>
            <consortium name="Lawrence Berkeley National Laboratory"/>
            <person name="Hensen N."/>
            <person name="Bonometti L."/>
            <person name="Westerberg I."/>
            <person name="Brannstrom I.O."/>
            <person name="Guillou S."/>
            <person name="Cros-Aarteil S."/>
            <person name="Calhoun S."/>
            <person name="Haridas S."/>
            <person name="Kuo A."/>
            <person name="Mondo S."/>
            <person name="Pangilinan J."/>
            <person name="Riley R."/>
            <person name="Labutti K."/>
            <person name="Andreopoulos B."/>
            <person name="Lipzen A."/>
            <person name="Chen C."/>
            <person name="Yanf M."/>
            <person name="Daum C."/>
            <person name="Ng V."/>
            <person name="Clum A."/>
            <person name="Steindorff A."/>
            <person name="Ohm R."/>
            <person name="Martin F."/>
            <person name="Silar P."/>
            <person name="Natvig D."/>
            <person name="Lalanne C."/>
            <person name="Gautier V."/>
            <person name="Ament-Velasquez S.L."/>
            <person name="Kruys A."/>
            <person name="Hutchinson M.I."/>
            <person name="Powell A.J."/>
            <person name="Barry K."/>
            <person name="Miller A.N."/>
            <person name="Grigoriev I.V."/>
            <person name="Debuchy R."/>
            <person name="Gladieux P."/>
            <person name="Thoren M.H."/>
            <person name="Johannesson H."/>
        </authorList>
    </citation>
    <scope>NUCLEOTIDE SEQUENCE</scope>
    <source>
        <strain evidence="3">CBS 606.72</strain>
    </source>
</reference>
<dbReference type="PANTHER" id="PTHR16487:SF0">
    <property type="entry name" value="PROTEIN PHOSPHATASE 4 REGULATORY SUBUNIT 2-RELATED"/>
    <property type="match status" value="1"/>
</dbReference>
<feature type="compositionally biased region" description="Low complexity" evidence="2">
    <location>
        <begin position="296"/>
        <end position="314"/>
    </location>
</feature>
<comment type="caution">
    <text evidence="3">The sequence shown here is derived from an EMBL/GenBank/DDBJ whole genome shotgun (WGS) entry which is preliminary data.</text>
</comment>
<dbReference type="AlphaFoldDB" id="A0AA39XF36"/>
<organism evidence="3 4">
    <name type="scientific">Immersiella caudata</name>
    <dbReference type="NCBI Taxonomy" id="314043"/>
    <lineage>
        <taxon>Eukaryota</taxon>
        <taxon>Fungi</taxon>
        <taxon>Dikarya</taxon>
        <taxon>Ascomycota</taxon>
        <taxon>Pezizomycotina</taxon>
        <taxon>Sordariomycetes</taxon>
        <taxon>Sordariomycetidae</taxon>
        <taxon>Sordariales</taxon>
        <taxon>Lasiosphaeriaceae</taxon>
        <taxon>Immersiella</taxon>
    </lineage>
</organism>
<protein>
    <submittedName>
        <fullName evidence="3">Uncharacterized protein</fullName>
    </submittedName>
</protein>
<comment type="similarity">
    <text evidence="1">Belongs to the PPP4R2 family.</text>
</comment>
<keyword evidence="4" id="KW-1185">Reference proteome</keyword>
<feature type="compositionally biased region" description="Pro residues" evidence="2">
    <location>
        <begin position="50"/>
        <end position="60"/>
    </location>
</feature>